<feature type="binding site" evidence="8">
    <location>
        <position position="93"/>
    </location>
    <ligand>
        <name>substrate</name>
    </ligand>
</feature>
<dbReference type="PANTHER" id="PTHR32092">
    <property type="entry name" value="6-PHOSPHO-BETA-GLUCOSIDASE-RELATED"/>
    <property type="match status" value="1"/>
</dbReference>
<proteinExistence type="inferred from homology"/>
<dbReference type="InterPro" id="IPR001088">
    <property type="entry name" value="Glyco_hydro_4"/>
</dbReference>
<reference evidence="13 14" key="1">
    <citation type="submission" date="2016-04" db="EMBL/GenBank/DDBJ databases">
        <title>Complete genome sequence of Bacillus oceanisediminis strain 2691.</title>
        <authorList>
            <person name="Jeong H."/>
            <person name="Kim H.J."/>
            <person name="Lee D.-W."/>
        </authorList>
    </citation>
    <scope>NUCLEOTIDE SEQUENCE [LARGE SCALE GENOMIC DNA]</scope>
    <source>
        <strain evidence="13 14">2691</strain>
    </source>
</reference>
<feature type="active site" description="Proton acceptor" evidence="7">
    <location>
        <position position="266"/>
    </location>
</feature>
<dbReference type="PANTHER" id="PTHR32092:SF14">
    <property type="entry name" value="MALTOSE-6'-PHOSPHATE GLUCOSIDASE"/>
    <property type="match status" value="1"/>
</dbReference>
<keyword evidence="6 11" id="KW-0326">Glycosidase</keyword>
<keyword evidence="2 9" id="KW-0479">Metal-binding</keyword>
<dbReference type="EMBL" id="CP015506">
    <property type="protein sequence ID" value="AND38045.1"/>
    <property type="molecule type" value="Genomic_DNA"/>
</dbReference>
<dbReference type="Pfam" id="PF11975">
    <property type="entry name" value="Glyco_hydro_4C"/>
    <property type="match status" value="1"/>
</dbReference>
<feature type="site" description="Increases basicity of active site Tyr" evidence="10">
    <location>
        <position position="109"/>
    </location>
</feature>
<feature type="binding site" evidence="8">
    <location>
        <position position="286"/>
    </location>
    <ligand>
        <name>substrate</name>
    </ligand>
</feature>
<evidence type="ECO:0000256" key="3">
    <source>
        <dbReference type="ARBA" id="ARBA00022801"/>
    </source>
</evidence>
<dbReference type="GO" id="GO:0046872">
    <property type="term" value="F:metal ion binding"/>
    <property type="evidence" value="ECO:0007669"/>
    <property type="project" value="UniProtKB-KW"/>
</dbReference>
<evidence type="ECO:0000313" key="13">
    <source>
        <dbReference type="EMBL" id="AND38045.1"/>
    </source>
</evidence>
<organism evidence="13 14">
    <name type="scientific">Cytobacillus oceanisediminis 2691</name>
    <dbReference type="NCBI Taxonomy" id="1196031"/>
    <lineage>
        <taxon>Bacteria</taxon>
        <taxon>Bacillati</taxon>
        <taxon>Bacillota</taxon>
        <taxon>Bacilli</taxon>
        <taxon>Bacillales</taxon>
        <taxon>Bacillaceae</taxon>
        <taxon>Cytobacillus</taxon>
    </lineage>
</organism>
<gene>
    <name evidence="13" type="ORF">A361_02420</name>
</gene>
<name>A0A169FDW9_9BACI</name>
<evidence type="ECO:0000256" key="10">
    <source>
        <dbReference type="PIRSR" id="PIRSR601088-4"/>
    </source>
</evidence>
<dbReference type="STRING" id="1196031.A361_02420"/>
<evidence type="ECO:0000256" key="2">
    <source>
        <dbReference type="ARBA" id="ARBA00022723"/>
    </source>
</evidence>
<feature type="active site" description="Proton donor" evidence="7">
    <location>
        <position position="171"/>
    </location>
</feature>
<dbReference type="KEGG" id="bon:A361_02420"/>
<feature type="domain" description="Glycosyl hydrolase family 4 C-terminal" evidence="12">
    <location>
        <begin position="195"/>
        <end position="416"/>
    </location>
</feature>
<dbReference type="PRINTS" id="PR00732">
    <property type="entry name" value="GLHYDRLASE4"/>
</dbReference>
<dbReference type="SUPFAM" id="SSF56327">
    <property type="entry name" value="LDH C-terminal domain-like"/>
    <property type="match status" value="1"/>
</dbReference>
<evidence type="ECO:0000256" key="6">
    <source>
        <dbReference type="ARBA" id="ARBA00023295"/>
    </source>
</evidence>
<feature type="binding site" evidence="9">
    <location>
        <position position="170"/>
    </location>
    <ligand>
        <name>Mn(2+)</name>
        <dbReference type="ChEBI" id="CHEBI:29035"/>
    </ligand>
</feature>
<evidence type="ECO:0000256" key="1">
    <source>
        <dbReference type="ARBA" id="ARBA00010141"/>
    </source>
</evidence>
<dbReference type="AlphaFoldDB" id="A0A169FDW9"/>
<comment type="similarity">
    <text evidence="1 11">Belongs to the glycosyl hydrolase 4 family.</text>
</comment>
<keyword evidence="9" id="KW-0408">Iron</keyword>
<sequence>MKMYKLAIAGGGSTYTPGIVRSLMDRLEDLPLSEIRFYDIDGERQSKVAVAAKAVIAEYTDSIKITETTDPETAFEDADFVFAQMRVGKYAMRELDEKIPLSHNVVGQETCGPGGLAYGLRTIFPMVELIDDVEKYAKESCWIVNYSNPASIVAEGVRKLRPNAKVINICDMPVATMRNMAGILGVEREDLVVDYFGLNHFGWFTKVEVDGEDRLPELREHISKWGLLTEDISKIDYRHADSSWIKTFKNIKPIMDFFPDYIPNPYLQYYLLPDYIVENSNKEHTRANEVMEGREKSLFETIRKFEETGILDDAFHVGVHGIFIVDVTVSIAQNLAKRYLVMVENNGTIPNLPADAMIEVPALITNKGPVPEYVGEIPYFHKAMIEQQLASEKILVEAITEGSYEKALQAFTLNKTIPSAIVAKKVLDDLIEANKEYWSTLEKKYKEGSLVH</sequence>
<evidence type="ECO:0000256" key="9">
    <source>
        <dbReference type="PIRSR" id="PIRSR601088-3"/>
    </source>
</evidence>
<protein>
    <submittedName>
        <fullName evidence="13">6-phospho-alpha-glucosidase</fullName>
    </submittedName>
</protein>
<keyword evidence="9" id="KW-0533">Nickel</keyword>
<keyword evidence="5 9" id="KW-0464">Manganese</keyword>
<feature type="binding site" evidence="8">
    <location>
        <position position="148"/>
    </location>
    <ligand>
        <name>substrate</name>
    </ligand>
</feature>
<dbReference type="InterPro" id="IPR022616">
    <property type="entry name" value="Glyco_hydro_4_C"/>
</dbReference>
<dbReference type="Proteomes" id="UP000077856">
    <property type="component" value="Chromosome"/>
</dbReference>
<keyword evidence="4 11" id="KW-0520">NAD</keyword>
<dbReference type="eggNOG" id="COG1486">
    <property type="taxonomic scope" value="Bacteria"/>
</dbReference>
<dbReference type="GO" id="GO:0016616">
    <property type="term" value="F:oxidoreductase activity, acting on the CH-OH group of donors, NAD or NADP as acceptor"/>
    <property type="evidence" value="ECO:0007669"/>
    <property type="project" value="InterPro"/>
</dbReference>
<feature type="binding site" evidence="9">
    <location>
        <position position="200"/>
    </location>
    <ligand>
        <name>Mn(2+)</name>
        <dbReference type="ChEBI" id="CHEBI:29035"/>
    </ligand>
</feature>
<dbReference type="Gene3D" id="3.40.50.720">
    <property type="entry name" value="NAD(P)-binding Rossmann-like Domain"/>
    <property type="match status" value="1"/>
</dbReference>
<evidence type="ECO:0000256" key="4">
    <source>
        <dbReference type="ARBA" id="ARBA00023027"/>
    </source>
</evidence>
<keyword evidence="3 11" id="KW-0378">Hydrolase</keyword>
<evidence type="ECO:0000313" key="14">
    <source>
        <dbReference type="Proteomes" id="UP000077856"/>
    </source>
</evidence>
<evidence type="ECO:0000256" key="8">
    <source>
        <dbReference type="PIRSR" id="PIRSR601088-2"/>
    </source>
</evidence>
<dbReference type="Pfam" id="PF02056">
    <property type="entry name" value="Glyco_hydro_4"/>
    <property type="match status" value="1"/>
</dbReference>
<keyword evidence="9" id="KW-0170">Cobalt</keyword>
<dbReference type="SUPFAM" id="SSF51735">
    <property type="entry name" value="NAD(P)-binding Rossmann-fold domains"/>
    <property type="match status" value="1"/>
</dbReference>
<dbReference type="RefSeq" id="WP_019380066.1">
    <property type="nucleotide sequence ID" value="NZ_CP015506.1"/>
</dbReference>
<evidence type="ECO:0000256" key="5">
    <source>
        <dbReference type="ARBA" id="ARBA00023211"/>
    </source>
</evidence>
<dbReference type="InterPro" id="IPR015955">
    <property type="entry name" value="Lactate_DH/Glyco_Ohase_4_C"/>
</dbReference>
<dbReference type="GO" id="GO:0005975">
    <property type="term" value="P:carbohydrate metabolic process"/>
    <property type="evidence" value="ECO:0007669"/>
    <property type="project" value="InterPro"/>
</dbReference>
<accession>A0A169FDW9</accession>
<dbReference type="InterPro" id="IPR036291">
    <property type="entry name" value="NAD(P)-bd_dom_sf"/>
</dbReference>
<comment type="cofactor">
    <cofactor evidence="11">
        <name>NAD(+)</name>
        <dbReference type="ChEBI" id="CHEBI:57540"/>
    </cofactor>
    <text evidence="11">Binds 1 NAD(+) per subunit.</text>
</comment>
<evidence type="ECO:0000259" key="12">
    <source>
        <dbReference type="Pfam" id="PF11975"/>
    </source>
</evidence>
<dbReference type="CDD" id="cd05298">
    <property type="entry name" value="GH4_GlvA_pagL_like"/>
    <property type="match status" value="1"/>
</dbReference>
<evidence type="ECO:0000256" key="7">
    <source>
        <dbReference type="PIRSR" id="PIRSR601088-1"/>
    </source>
</evidence>
<evidence type="ECO:0000256" key="11">
    <source>
        <dbReference type="RuleBase" id="RU361152"/>
    </source>
</evidence>
<dbReference type="Gene3D" id="3.90.110.10">
    <property type="entry name" value="Lactate dehydrogenase/glycoside hydrolase, family 4, C-terminal"/>
    <property type="match status" value="1"/>
</dbReference>
<dbReference type="GO" id="GO:0004553">
    <property type="term" value="F:hydrolase activity, hydrolyzing O-glycosyl compounds"/>
    <property type="evidence" value="ECO:0007669"/>
    <property type="project" value="InterPro"/>
</dbReference>